<proteinExistence type="predicted"/>
<feature type="domain" description="KaiC" evidence="1">
    <location>
        <begin position="3"/>
        <end position="238"/>
    </location>
</feature>
<dbReference type="PROSITE" id="PS51146">
    <property type="entry name" value="KAIC"/>
    <property type="match status" value="1"/>
</dbReference>
<dbReference type="EMBL" id="MELI01000075">
    <property type="protein sequence ID" value="OFW33115.1"/>
    <property type="molecule type" value="Genomic_DNA"/>
</dbReference>
<reference evidence="2 3" key="1">
    <citation type="journal article" date="2016" name="Nat. Commun.">
        <title>Thousands of microbial genomes shed light on interconnected biogeochemical processes in an aquifer system.</title>
        <authorList>
            <person name="Anantharaman K."/>
            <person name="Brown C.T."/>
            <person name="Hug L.A."/>
            <person name="Sharon I."/>
            <person name="Castelle C.J."/>
            <person name="Probst A.J."/>
            <person name="Thomas B.C."/>
            <person name="Singh A."/>
            <person name="Wilkins M.J."/>
            <person name="Karaoz U."/>
            <person name="Brodie E.L."/>
            <person name="Williams K.H."/>
            <person name="Hubbard S.S."/>
            <person name="Banfield J.F."/>
        </authorList>
    </citation>
    <scope>NUCLEOTIDE SEQUENCE [LARGE SCALE GENOMIC DNA]</scope>
</reference>
<dbReference type="InterPro" id="IPR014774">
    <property type="entry name" value="KaiC-like_dom"/>
</dbReference>
<dbReference type="InterPro" id="IPR051347">
    <property type="entry name" value="Circadian_clock_KaiC-rel"/>
</dbReference>
<evidence type="ECO:0000313" key="2">
    <source>
        <dbReference type="EMBL" id="OFW33115.1"/>
    </source>
</evidence>
<dbReference type="PRINTS" id="PR01874">
    <property type="entry name" value="DNAREPAIRADA"/>
</dbReference>
<dbReference type="InterPro" id="IPR027417">
    <property type="entry name" value="P-loop_NTPase"/>
</dbReference>
<dbReference type="PANTHER" id="PTHR42926:SF1">
    <property type="entry name" value="CIRCADIAN CLOCK OSCILLATOR PROTEIN KAIC 1"/>
    <property type="match status" value="1"/>
</dbReference>
<dbReference type="InterPro" id="IPR010624">
    <property type="entry name" value="KaiC_dom"/>
</dbReference>
<dbReference type="Pfam" id="PF06745">
    <property type="entry name" value="ATPase"/>
    <property type="match status" value="1"/>
</dbReference>
<dbReference type="PANTHER" id="PTHR42926">
    <property type="match status" value="1"/>
</dbReference>
<gene>
    <name evidence="2" type="ORF">A2074_00540</name>
</gene>
<dbReference type="AlphaFoldDB" id="A0A1F2UPX1"/>
<comment type="caution">
    <text evidence="2">The sequence shown here is derived from an EMBL/GenBank/DDBJ whole genome shotgun (WGS) entry which is preliminary data.</text>
</comment>
<organism evidence="2 3">
    <name type="scientific">Candidatus Aquicultor primus</name>
    <dbReference type="NCBI Taxonomy" id="1797195"/>
    <lineage>
        <taxon>Bacteria</taxon>
        <taxon>Bacillati</taxon>
        <taxon>Actinomycetota</taxon>
        <taxon>Candidatus Aquicultoria</taxon>
        <taxon>Candidatus Aquicultorales</taxon>
        <taxon>Candidatus Aquicultoraceae</taxon>
        <taxon>Candidatus Aquicultor</taxon>
    </lineage>
</organism>
<dbReference type="SUPFAM" id="SSF52540">
    <property type="entry name" value="P-loop containing nucleoside triphosphate hydrolases"/>
    <property type="match status" value="1"/>
</dbReference>
<protein>
    <recommendedName>
        <fullName evidence="1">KaiC domain-containing protein</fullName>
    </recommendedName>
</protein>
<accession>A0A1F2UPX1</accession>
<evidence type="ECO:0000259" key="1">
    <source>
        <dbReference type="PROSITE" id="PS51146"/>
    </source>
</evidence>
<dbReference type="GO" id="GO:0005524">
    <property type="term" value="F:ATP binding"/>
    <property type="evidence" value="ECO:0007669"/>
    <property type="project" value="InterPro"/>
</dbReference>
<sequence>MENRLKTGIQMLDRMLGGGLYEGASCMIKGAPGTGKTTLALQFLAHGIENGEAGLYVTFEEFSASLYRDARSIGIDLEKYEKEGKLKMIFTTPEVFLSIARKPGGEFDDAILKYDVKRAVVDAFNHLESIGEEPKRMRNLAYSMVNSFRRHKVTSMLLQEDRLFLGDVGGLEFGLPYIVETIIQLKYVELESRVRKALLVLKHRASEHSNEILEYKITNKGYEIGGQYEADHVISGSAVRRAPVEGLVNYLKDFGPSMDVSIRLIEDTLIKMGQSFPEEHYSSKEAFFEAVKSGEAAISKLESQPVPLGGDIYGTASCPFRDTVKQLSDENNEVFAALTEKHRILYPDAAVVHPFCVCHQNVRKIILDKTFISGRHIKSQTILCKSSCLNKTAFDSRALDEAGLDKDAALELLQANTCLYKLEIDEEQ</sequence>
<dbReference type="Proteomes" id="UP000178086">
    <property type="component" value="Unassembled WGS sequence"/>
</dbReference>
<dbReference type="Gene3D" id="3.40.50.300">
    <property type="entry name" value="P-loop containing nucleotide triphosphate hydrolases"/>
    <property type="match status" value="1"/>
</dbReference>
<evidence type="ECO:0000313" key="3">
    <source>
        <dbReference type="Proteomes" id="UP000178086"/>
    </source>
</evidence>
<name>A0A1F2UPX1_9ACTN</name>